<dbReference type="InterPro" id="IPR041700">
    <property type="entry name" value="OMP_b-brl_3"/>
</dbReference>
<keyword evidence="2" id="KW-0472">Membrane</keyword>
<dbReference type="AlphaFoldDB" id="A0A5B8UME7"/>
<dbReference type="SUPFAM" id="SSF56935">
    <property type="entry name" value="Porins"/>
    <property type="match status" value="1"/>
</dbReference>
<dbReference type="Pfam" id="PF14905">
    <property type="entry name" value="OMP_b-brl_3"/>
    <property type="match status" value="1"/>
</dbReference>
<organism evidence="6 7">
    <name type="scientific">Flavisolibacter ginsenosidimutans</name>
    <dbReference type="NCBI Taxonomy" id="661481"/>
    <lineage>
        <taxon>Bacteria</taxon>
        <taxon>Pseudomonadati</taxon>
        <taxon>Bacteroidota</taxon>
        <taxon>Chitinophagia</taxon>
        <taxon>Chitinophagales</taxon>
        <taxon>Chitinophagaceae</taxon>
        <taxon>Flavisolibacter</taxon>
    </lineage>
</organism>
<comment type="subcellular location">
    <subcellularLocation>
        <location evidence="1">Cell outer membrane</location>
    </subcellularLocation>
</comment>
<dbReference type="Gene3D" id="2.40.170.20">
    <property type="entry name" value="TonB-dependent receptor, beta-barrel domain"/>
    <property type="match status" value="1"/>
</dbReference>
<proteinExistence type="predicted"/>
<dbReference type="OrthoDB" id="606930at2"/>
<feature type="region of interest" description="Disordered" evidence="4">
    <location>
        <begin position="297"/>
        <end position="331"/>
    </location>
</feature>
<dbReference type="EMBL" id="CP042433">
    <property type="protein sequence ID" value="QEC57240.1"/>
    <property type="molecule type" value="Genomic_DNA"/>
</dbReference>
<keyword evidence="7" id="KW-1185">Reference proteome</keyword>
<reference evidence="6 7" key="1">
    <citation type="journal article" date="2015" name="Int. J. Syst. Evol. Microbiol.">
        <title>Flavisolibacter ginsenosidimutans sp. nov., with ginsenoside-converting activity isolated from soil used for cultivating ginseng.</title>
        <authorList>
            <person name="Zhao Y."/>
            <person name="Liu Q."/>
            <person name="Kang M.S."/>
            <person name="Jin F."/>
            <person name="Yu H."/>
            <person name="Im W.T."/>
        </authorList>
    </citation>
    <scope>NUCLEOTIDE SEQUENCE [LARGE SCALE GENOMIC DNA]</scope>
    <source>
        <strain evidence="6 7">Gsoil 636</strain>
    </source>
</reference>
<dbReference type="GO" id="GO:0009279">
    <property type="term" value="C:cell outer membrane"/>
    <property type="evidence" value="ECO:0007669"/>
    <property type="project" value="UniProtKB-SubCell"/>
</dbReference>
<gene>
    <name evidence="6" type="ORF">FSB75_15480</name>
</gene>
<feature type="domain" description="Outer membrane protein beta-barrel" evidence="5">
    <location>
        <begin position="479"/>
        <end position="952"/>
    </location>
</feature>
<evidence type="ECO:0000256" key="2">
    <source>
        <dbReference type="ARBA" id="ARBA00023136"/>
    </source>
</evidence>
<name>A0A5B8UME7_9BACT</name>
<dbReference type="RefSeq" id="WP_146789349.1">
    <property type="nucleotide sequence ID" value="NZ_BAABIO010000003.1"/>
</dbReference>
<evidence type="ECO:0000256" key="4">
    <source>
        <dbReference type="SAM" id="MobiDB-lite"/>
    </source>
</evidence>
<evidence type="ECO:0000256" key="3">
    <source>
        <dbReference type="ARBA" id="ARBA00023237"/>
    </source>
</evidence>
<dbReference type="InterPro" id="IPR036942">
    <property type="entry name" value="Beta-barrel_TonB_sf"/>
</dbReference>
<dbReference type="Pfam" id="PF13620">
    <property type="entry name" value="CarboxypepD_reg"/>
    <property type="match status" value="1"/>
</dbReference>
<evidence type="ECO:0000313" key="7">
    <source>
        <dbReference type="Proteomes" id="UP000321204"/>
    </source>
</evidence>
<sequence length="980" mass="107433">MYRRILPLIIVLFVGQALYAQYTLSGTVKDQQAGTVLSGASVKLKSLTDSSFARTALSDAAGRFSFQNLSKDSFLLSVSFVGYGDVIRSIRLDSSNVRLDSTGMGIMNLSVTLVPGSSKDLATVVITSRVPPAVQKADTLQMDASQYKVNPDASTEDLVKKMPGITVENGQVKAQGDVVQKVTIDGRDLFGDDATAALRNLPAEIVDKIQVFDRLSDQAAFTGFDDGSATKSINIVTKANMRNGQYGRVFAGYGTDDRYAAGGNATIFKNNRRISVVGNFNNVNQQNFSQQDLLGVTSNAQRGGGGGGGPRGARGGGGGNRGQGSGGFGGGGNFGGFGSNANFLVGQQAGINKTNAFGINYSDMWGKKLTVTGSYFFNNTGNTTNSTSSQQYYSGTVYNQATNSSSNNNNNRVNMRIEWKLDSANQILFMPNLSFQNNNSNQTVTTNSIAGTKNIGATTNNTNSNRTGNNLNNTILYRHSFAKRGRTFSINLNTSSNDRTGGTYTNSLQRRFDSLNNWRDTVNNRFTDQNSNGYQLSANLVYTEPLGLKSQLQVNYSPSYSKSKADQQAFRNDANGKYTLFDTTLSNRFDNTTKTQSAGLAYRYGDRDNQLSFGANYQHNNLLSDQTFPRALNVNKSFSNVLPNAMVRLKLSTRSSVRLFYRANTNNPSVTQLSDVVDVTNRPYITAGNPDLKQQLSNTVNGRYTYTNPTKGILFVANLFYQTANDYISNATYIDSTTRDIAVHINNRQIPLSAGEQLTVPVNLDGYRSVRSFLTFAFPMHVIKSNVNLNGGVTFSRLPGSINGVTNISRNTTYTAGAVIASNISQYVDFTVSYTANFNKAENDIQPQYNDSYFQHVAGVQLNLLSKNGWFFQNDISNQLYNGLTQGYNQNYTLWNMSAGKKFLKDRKGELKLSVFDLLRQNQSITRNVTETYIEDVQSTVLRQYLLLTFTYNLRNFGTASARAMNRGEGGRNFGDGPRF</sequence>
<protein>
    <submittedName>
        <fullName evidence="6">Outer membrane beta-barrel protein</fullName>
    </submittedName>
</protein>
<evidence type="ECO:0000259" key="5">
    <source>
        <dbReference type="Pfam" id="PF14905"/>
    </source>
</evidence>
<dbReference type="Proteomes" id="UP000321204">
    <property type="component" value="Chromosome"/>
</dbReference>
<keyword evidence="3" id="KW-0998">Cell outer membrane</keyword>
<feature type="compositionally biased region" description="Gly residues" evidence="4">
    <location>
        <begin position="302"/>
        <end position="331"/>
    </location>
</feature>
<evidence type="ECO:0000256" key="1">
    <source>
        <dbReference type="ARBA" id="ARBA00004442"/>
    </source>
</evidence>
<dbReference type="KEGG" id="fgg:FSB75_15480"/>
<accession>A0A5B8UME7</accession>
<evidence type="ECO:0000313" key="6">
    <source>
        <dbReference type="EMBL" id="QEC57240.1"/>
    </source>
</evidence>
<dbReference type="InterPro" id="IPR008969">
    <property type="entry name" value="CarboxyPept-like_regulatory"/>
</dbReference>
<dbReference type="SUPFAM" id="SSF49464">
    <property type="entry name" value="Carboxypeptidase regulatory domain-like"/>
    <property type="match status" value="1"/>
</dbReference>
<dbReference type="Gene3D" id="2.60.40.1120">
    <property type="entry name" value="Carboxypeptidase-like, regulatory domain"/>
    <property type="match status" value="1"/>
</dbReference>